<keyword evidence="2" id="KW-0378">Hydrolase</keyword>
<accession>A0A7K1T108</accession>
<evidence type="ECO:0000313" key="2">
    <source>
        <dbReference type="EMBL" id="MVN23229.1"/>
    </source>
</evidence>
<dbReference type="SUPFAM" id="SSF53474">
    <property type="entry name" value="alpha/beta-Hydrolases"/>
    <property type="match status" value="1"/>
</dbReference>
<dbReference type="InterPro" id="IPR029058">
    <property type="entry name" value="AB_hydrolase_fold"/>
</dbReference>
<comment type="caution">
    <text evidence="2">The sequence shown here is derived from an EMBL/GenBank/DDBJ whole genome shotgun (WGS) entry which is preliminary data.</text>
</comment>
<dbReference type="Pfam" id="PF00561">
    <property type="entry name" value="Abhydrolase_1"/>
    <property type="match status" value="1"/>
</dbReference>
<evidence type="ECO:0000313" key="3">
    <source>
        <dbReference type="Proteomes" id="UP000462014"/>
    </source>
</evidence>
<sequence>MGFLEIKGLGKVHYHEYGSGQKLLFAFHGYGMTGKQFSILENSLLKQHRVIGFDHFFHGTSVLDNGTEAYVLAGMQPDLLKAYLTTWFKQFGEQRFSLIGYSIGANMALFLLENFAEWVDEIFLMAPDGLAEHQGLHFLRASFIGKKIFRKLTYSSWMMVLALKLLNKINVIDHSLYIIAYHEIDTPTKRLNAYYTVNFNKTIRPDIEKIARLINLNNIRCQLYFGQFDNLFPESNSKKFLSLLNQPELHVLPLGHWLITAKLDQYIAKQTNDYQQQEQIIL</sequence>
<feature type="domain" description="AB hydrolase-1" evidence="1">
    <location>
        <begin position="24"/>
        <end position="130"/>
    </location>
</feature>
<gene>
    <name evidence="2" type="ORF">GO621_17025</name>
</gene>
<dbReference type="RefSeq" id="WP_157569271.1">
    <property type="nucleotide sequence ID" value="NZ_WPIK01000020.1"/>
</dbReference>
<dbReference type="Proteomes" id="UP000462014">
    <property type="component" value="Unassembled WGS sequence"/>
</dbReference>
<dbReference type="GO" id="GO:0016787">
    <property type="term" value="F:hydrolase activity"/>
    <property type="evidence" value="ECO:0007669"/>
    <property type="project" value="UniProtKB-KW"/>
</dbReference>
<dbReference type="InterPro" id="IPR000073">
    <property type="entry name" value="AB_hydrolase_1"/>
</dbReference>
<dbReference type="EMBL" id="WPIK01000020">
    <property type="protein sequence ID" value="MVN23229.1"/>
    <property type="molecule type" value="Genomic_DNA"/>
</dbReference>
<protein>
    <submittedName>
        <fullName evidence="2">Alpha/beta fold hydrolase</fullName>
    </submittedName>
</protein>
<dbReference type="Gene3D" id="3.40.50.1820">
    <property type="entry name" value="alpha/beta hydrolase"/>
    <property type="match status" value="1"/>
</dbReference>
<name>A0A7K1T108_9SPHI</name>
<dbReference type="AlphaFoldDB" id="A0A7K1T108"/>
<keyword evidence="3" id="KW-1185">Reference proteome</keyword>
<reference evidence="2 3" key="1">
    <citation type="submission" date="2019-12" db="EMBL/GenBank/DDBJ databases">
        <title>Mucilaginibacter sp. HMF7410 genome sequencing and assembly.</title>
        <authorList>
            <person name="Kang H."/>
            <person name="Cha I."/>
            <person name="Kim H."/>
            <person name="Joh K."/>
        </authorList>
    </citation>
    <scope>NUCLEOTIDE SEQUENCE [LARGE SCALE GENOMIC DNA]</scope>
    <source>
        <strain evidence="2 3">HMF7410</strain>
    </source>
</reference>
<evidence type="ECO:0000259" key="1">
    <source>
        <dbReference type="Pfam" id="PF00561"/>
    </source>
</evidence>
<organism evidence="2 3">
    <name type="scientific">Mucilaginibacter arboris</name>
    <dbReference type="NCBI Taxonomy" id="2682090"/>
    <lineage>
        <taxon>Bacteria</taxon>
        <taxon>Pseudomonadati</taxon>
        <taxon>Bacteroidota</taxon>
        <taxon>Sphingobacteriia</taxon>
        <taxon>Sphingobacteriales</taxon>
        <taxon>Sphingobacteriaceae</taxon>
        <taxon>Mucilaginibacter</taxon>
    </lineage>
</organism>
<proteinExistence type="predicted"/>